<feature type="domain" description="Reverse transcriptase" evidence="1">
    <location>
        <begin position="121"/>
        <end position="355"/>
    </location>
</feature>
<sequence>MRLYRAVQSKLLQGDISGAVRAISSDSSVAPRCDTVLNQLRSKHPRTPADIRAIPTLDTVPPIPITPAEFSAALGSFAPSSSGGLDGLKPIHLRDLVSPITLDSGRDLLSSITRLCSRIVSGTIPAVARELLFSAGLIALKKAEGGVRPIAIGNVFRRLSAKIMSFRVVPTLSSEFLPFQYGVGVKGACEILAHGTRQLLHSKPNDCEFIVKLDVSNAFNCVRRDHMFEVVSKRCPELWPIVNLAYSSPSCLLFHGETIMSECGIQQGDPLGPLLFALSVDHIARNLASNVNFWYLDDITIGGPLDVVMEDINKITSGFAEIGLSLNGRKCELVNISLSSGALSQASSSLRGLIAGLRLTPTNDLVILGSPISEHGILKSLLSKLEEIKLLTERIRGLDSHMAFFLLRNFLFIPRLTYILRSSPCFVAPDALLAIDNLILTSLRFKPPEKVNERSTLGIEVEVVVGKKYYLSIRSIVYVTTVKGPNIIGCKDMCDL</sequence>
<dbReference type="PANTHER" id="PTHR48462:SF1">
    <property type="entry name" value="PROTEIN, PUTATIVE-RELATED"/>
    <property type="match status" value="1"/>
</dbReference>
<evidence type="ECO:0000313" key="2">
    <source>
        <dbReference type="Proteomes" id="UP000515154"/>
    </source>
</evidence>
<dbReference type="SUPFAM" id="SSF56672">
    <property type="entry name" value="DNA/RNA polymerases"/>
    <property type="match status" value="1"/>
</dbReference>
<gene>
    <name evidence="3" type="primary">LOC115228505</name>
</gene>
<dbReference type="Pfam" id="PF00078">
    <property type="entry name" value="RVT_1"/>
    <property type="match status" value="1"/>
</dbReference>
<evidence type="ECO:0000313" key="3">
    <source>
        <dbReference type="RefSeq" id="XP_029654938.1"/>
    </source>
</evidence>
<dbReference type="InterPro" id="IPR043502">
    <property type="entry name" value="DNA/RNA_pol_sf"/>
</dbReference>
<accession>A0A6P7TT58</accession>
<dbReference type="AlphaFoldDB" id="A0A6P7TT58"/>
<name>A0A6P7TT58_9MOLL</name>
<dbReference type="PROSITE" id="PS50878">
    <property type="entry name" value="RT_POL"/>
    <property type="match status" value="1"/>
</dbReference>
<dbReference type="InterPro" id="IPR000477">
    <property type="entry name" value="RT_dom"/>
</dbReference>
<proteinExistence type="predicted"/>
<organism evidence="2 3">
    <name type="scientific">Octopus sinensis</name>
    <name type="common">East Asian common octopus</name>
    <dbReference type="NCBI Taxonomy" id="2607531"/>
    <lineage>
        <taxon>Eukaryota</taxon>
        <taxon>Metazoa</taxon>
        <taxon>Spiralia</taxon>
        <taxon>Lophotrochozoa</taxon>
        <taxon>Mollusca</taxon>
        <taxon>Cephalopoda</taxon>
        <taxon>Coleoidea</taxon>
        <taxon>Octopodiformes</taxon>
        <taxon>Octopoda</taxon>
        <taxon>Incirrata</taxon>
        <taxon>Octopodidae</taxon>
        <taxon>Octopus</taxon>
    </lineage>
</organism>
<protein>
    <submittedName>
        <fullName evidence="3">Uncharacterized protein LOC115228505</fullName>
    </submittedName>
</protein>
<dbReference type="KEGG" id="osn:115228505"/>
<evidence type="ECO:0000259" key="1">
    <source>
        <dbReference type="PROSITE" id="PS50878"/>
    </source>
</evidence>
<dbReference type="Proteomes" id="UP000515154">
    <property type="component" value="Unplaced"/>
</dbReference>
<keyword evidence="2" id="KW-1185">Reference proteome</keyword>
<reference evidence="3" key="1">
    <citation type="submission" date="2025-08" db="UniProtKB">
        <authorList>
            <consortium name="RefSeq"/>
        </authorList>
    </citation>
    <scope>IDENTIFICATION</scope>
</reference>
<dbReference type="RefSeq" id="XP_029654938.1">
    <property type="nucleotide sequence ID" value="XM_029799078.1"/>
</dbReference>
<dbReference type="PANTHER" id="PTHR48462">
    <property type="entry name" value="PROTEIN, PUTATIVE-RELATED"/>
    <property type="match status" value="1"/>
</dbReference>